<keyword evidence="3" id="KW-1185">Reference proteome</keyword>
<accession>A0A7J6JP10</accession>
<dbReference type="GeneID" id="43620858"/>
<proteinExistence type="predicted"/>
<evidence type="ECO:0000313" key="3">
    <source>
        <dbReference type="Proteomes" id="UP000011096"/>
    </source>
</evidence>
<dbReference type="AlphaFoldDB" id="A0A7J6JP10"/>
<dbReference type="OrthoDB" id="4526039at2759"/>
<evidence type="ECO:0000256" key="1">
    <source>
        <dbReference type="SAM" id="SignalP"/>
    </source>
</evidence>
<feature type="signal peptide" evidence="1">
    <location>
        <begin position="1"/>
        <end position="17"/>
    </location>
</feature>
<dbReference type="InParanoid" id="A0A7J6JP10"/>
<sequence>MTYYSLLALVAATLGAADDFMPYVYFENQEFLANGSNLARMSWSEIEAASQHPAHVDVATFSGLDWTKPYPGSSVDGFEVHLRIANDIPWPDSFAKNQSTEVTALTFVYLPP</sequence>
<evidence type="ECO:0000313" key="2">
    <source>
        <dbReference type="EMBL" id="KAF4491791.1"/>
    </source>
</evidence>
<dbReference type="RefSeq" id="XP_031884306.1">
    <property type="nucleotide sequence ID" value="XM_032036871.1"/>
</dbReference>
<gene>
    <name evidence="2" type="ORF">CGGC5_v000297</name>
</gene>
<protein>
    <submittedName>
        <fullName evidence="2">Uncharacterized protein</fullName>
    </submittedName>
</protein>
<feature type="chain" id="PRO_5029650756" evidence="1">
    <location>
        <begin position="18"/>
        <end position="112"/>
    </location>
</feature>
<reference evidence="2 3" key="2">
    <citation type="submission" date="2020-04" db="EMBL/GenBank/DDBJ databases">
        <title>Genome sequencing and assembly of multiple isolates from the Colletotrichum gloeosporioides species complex.</title>
        <authorList>
            <person name="Gan P."/>
            <person name="Shirasu K."/>
        </authorList>
    </citation>
    <scope>NUCLEOTIDE SEQUENCE [LARGE SCALE GENOMIC DNA]</scope>
    <source>
        <strain evidence="2 3">Nara gc5</strain>
    </source>
</reference>
<organism evidence="2 3">
    <name type="scientific">Colletotrichum fructicola (strain Nara gc5)</name>
    <name type="common">Anthracnose fungus</name>
    <name type="synonym">Colletotrichum gloeosporioides (strain Nara gc5)</name>
    <dbReference type="NCBI Taxonomy" id="1213859"/>
    <lineage>
        <taxon>Eukaryota</taxon>
        <taxon>Fungi</taxon>
        <taxon>Dikarya</taxon>
        <taxon>Ascomycota</taxon>
        <taxon>Pezizomycotina</taxon>
        <taxon>Sordariomycetes</taxon>
        <taxon>Hypocreomycetidae</taxon>
        <taxon>Glomerellales</taxon>
        <taxon>Glomerellaceae</taxon>
        <taxon>Colletotrichum</taxon>
        <taxon>Colletotrichum gloeosporioides species complex</taxon>
    </lineage>
</organism>
<dbReference type="EMBL" id="ANPB02000001">
    <property type="protein sequence ID" value="KAF4491791.1"/>
    <property type="molecule type" value="Genomic_DNA"/>
</dbReference>
<keyword evidence="1" id="KW-0732">Signal</keyword>
<comment type="caution">
    <text evidence="2">The sequence shown here is derived from an EMBL/GenBank/DDBJ whole genome shotgun (WGS) entry which is preliminary data.</text>
</comment>
<dbReference type="Proteomes" id="UP000011096">
    <property type="component" value="Unassembled WGS sequence"/>
</dbReference>
<reference evidence="2 3" key="1">
    <citation type="submission" date="2012-08" db="EMBL/GenBank/DDBJ databases">
        <authorList>
            <person name="Gan P.H.P."/>
            <person name="Ikeda K."/>
            <person name="Irieda H."/>
            <person name="Narusaka M."/>
            <person name="O'Connell R.J."/>
            <person name="Narusaka Y."/>
            <person name="Takano Y."/>
            <person name="Kubo Y."/>
            <person name="Shirasu K."/>
        </authorList>
    </citation>
    <scope>NUCLEOTIDE SEQUENCE [LARGE SCALE GENOMIC DNA]</scope>
    <source>
        <strain evidence="2 3">Nara gc5</strain>
    </source>
</reference>
<name>A0A7J6JP10_COLFN</name>